<evidence type="ECO:0000313" key="2">
    <source>
        <dbReference type="Proteomes" id="UP000636800"/>
    </source>
</evidence>
<dbReference type="InterPro" id="IPR036259">
    <property type="entry name" value="MFS_trans_sf"/>
</dbReference>
<protein>
    <submittedName>
        <fullName evidence="1">Uncharacterized protein</fullName>
    </submittedName>
</protein>
<dbReference type="Gene3D" id="1.20.1250.20">
    <property type="entry name" value="MFS general substrate transporter like domains"/>
    <property type="match status" value="1"/>
</dbReference>
<reference evidence="1 2" key="1">
    <citation type="journal article" date="2020" name="Nat. Food">
        <title>A phased Vanilla planifolia genome enables genetic improvement of flavour and production.</title>
        <authorList>
            <person name="Hasing T."/>
            <person name="Tang H."/>
            <person name="Brym M."/>
            <person name="Khazi F."/>
            <person name="Huang T."/>
            <person name="Chambers A.H."/>
        </authorList>
    </citation>
    <scope>NUCLEOTIDE SEQUENCE [LARGE SCALE GENOMIC DNA]</scope>
    <source>
        <tissue evidence="1">Leaf</tissue>
    </source>
</reference>
<keyword evidence="2" id="KW-1185">Reference proteome</keyword>
<comment type="caution">
    <text evidence="1">The sequence shown here is derived from an EMBL/GenBank/DDBJ whole genome shotgun (WGS) entry which is preliminary data.</text>
</comment>
<evidence type="ECO:0000313" key="1">
    <source>
        <dbReference type="EMBL" id="KAG0447846.1"/>
    </source>
</evidence>
<gene>
    <name evidence="1" type="ORF">HPP92_028140</name>
</gene>
<proteinExistence type="predicted"/>
<accession>A0A835P6P4</accession>
<dbReference type="EMBL" id="JADCNL010000419">
    <property type="protein sequence ID" value="KAG0447846.1"/>
    <property type="molecule type" value="Genomic_DNA"/>
</dbReference>
<dbReference type="Proteomes" id="UP000636800">
    <property type="component" value="Unassembled WGS sequence"/>
</dbReference>
<organism evidence="1 2">
    <name type="scientific">Vanilla planifolia</name>
    <name type="common">Vanilla</name>
    <dbReference type="NCBI Taxonomy" id="51239"/>
    <lineage>
        <taxon>Eukaryota</taxon>
        <taxon>Viridiplantae</taxon>
        <taxon>Streptophyta</taxon>
        <taxon>Embryophyta</taxon>
        <taxon>Tracheophyta</taxon>
        <taxon>Spermatophyta</taxon>
        <taxon>Magnoliopsida</taxon>
        <taxon>Liliopsida</taxon>
        <taxon>Asparagales</taxon>
        <taxon>Orchidaceae</taxon>
        <taxon>Vanilloideae</taxon>
        <taxon>Vanilleae</taxon>
        <taxon>Vanilla</taxon>
    </lineage>
</organism>
<name>A0A835P6P4_VANPL</name>
<sequence>MEGTDWRTGGRVSPKTAPSISEVARFCDPRGGWTACYFIVVYEVFERMAFYGISSNLVVYLTTKLRQGTVASSNNVTYWMGHRLPDVSSRGLRC</sequence>
<dbReference type="AlphaFoldDB" id="A0A835P6P4"/>